<dbReference type="EMBL" id="DS989849">
    <property type="protein sequence ID" value="EDX75332.1"/>
    <property type="molecule type" value="Genomic_DNA"/>
</dbReference>
<dbReference type="AlphaFoldDB" id="B4VRT4"/>
<protein>
    <submittedName>
        <fullName evidence="1">Uncharacterized protein</fullName>
    </submittedName>
</protein>
<proteinExistence type="predicted"/>
<gene>
    <name evidence="1" type="ORF">MC7420_1250</name>
</gene>
<accession>B4VRT4</accession>
<keyword evidence="2" id="KW-1185">Reference proteome</keyword>
<reference evidence="1 2" key="1">
    <citation type="submission" date="2008-07" db="EMBL/GenBank/DDBJ databases">
        <authorList>
            <person name="Tandeau de Marsac N."/>
            <person name="Ferriera S."/>
            <person name="Johnson J."/>
            <person name="Kravitz S."/>
            <person name="Beeson K."/>
            <person name="Sutton G."/>
            <person name="Rogers Y.-H."/>
            <person name="Friedman R."/>
            <person name="Frazier M."/>
            <person name="Venter J.C."/>
        </authorList>
    </citation>
    <scope>NUCLEOTIDE SEQUENCE [LARGE SCALE GENOMIC DNA]</scope>
    <source>
        <strain evidence="1 2">PCC 7420</strain>
    </source>
</reference>
<dbReference type="Proteomes" id="UP000003835">
    <property type="component" value="Unassembled WGS sequence"/>
</dbReference>
<sequence>MLDLLASGCNWVQNDLRAILNSASRSPSGHGVRRAEG</sequence>
<dbReference type="HOGENOM" id="CLU_3342550_0_0_3"/>
<evidence type="ECO:0000313" key="2">
    <source>
        <dbReference type="Proteomes" id="UP000003835"/>
    </source>
</evidence>
<name>B4VRT4_9CYAN</name>
<dbReference type="STRING" id="118168.MC7420_1250"/>
<evidence type="ECO:0000313" key="1">
    <source>
        <dbReference type="EMBL" id="EDX75332.1"/>
    </source>
</evidence>
<organism evidence="1 2">
    <name type="scientific">Coleofasciculus chthonoplastes PCC 7420</name>
    <dbReference type="NCBI Taxonomy" id="118168"/>
    <lineage>
        <taxon>Bacteria</taxon>
        <taxon>Bacillati</taxon>
        <taxon>Cyanobacteriota</taxon>
        <taxon>Cyanophyceae</taxon>
        <taxon>Coleofasciculales</taxon>
        <taxon>Coleofasciculaceae</taxon>
        <taxon>Coleofasciculus</taxon>
    </lineage>
</organism>